<keyword evidence="5 6" id="KW-0449">Lipoprotein</keyword>
<accession>A0A1S8KPN7</accession>
<dbReference type="PANTHER" id="PTHR30429:SF3">
    <property type="entry name" value="LIPOPROTEIN"/>
    <property type="match status" value="1"/>
</dbReference>
<dbReference type="InterPro" id="IPR004872">
    <property type="entry name" value="Lipoprotein_NlpA"/>
</dbReference>
<keyword evidence="3" id="KW-0472">Membrane</keyword>
<comment type="caution">
    <text evidence="9">The sequence shown here is derived from an EMBL/GenBank/DDBJ whole genome shotgun (WGS) entry which is preliminary data.</text>
</comment>
<proteinExistence type="inferred from homology"/>
<dbReference type="GO" id="GO:0016020">
    <property type="term" value="C:membrane"/>
    <property type="evidence" value="ECO:0007669"/>
    <property type="project" value="UniProtKB-SubCell"/>
</dbReference>
<feature type="lipid moiety-binding region" description="S-diacylglycerol cysteine" evidence="7">
    <location>
        <position position="21"/>
    </location>
</feature>
<reference evidence="9 10" key="1">
    <citation type="submission" date="2017-01" db="EMBL/GenBank/DDBJ databases">
        <title>Complete Genome Sequence of Dolosigranulum pigrum isolated from a Patient with interstitial lung disease.</title>
        <authorList>
            <person name="Mukhopadhyay R."/>
            <person name="Joaquin J."/>
            <person name="Hogue R."/>
            <person name="Fitzgerald S."/>
            <person name="Jospin G."/>
            <person name="Eisen J.A."/>
            <person name="Chaturvedi V."/>
        </authorList>
    </citation>
    <scope>NUCLEOTIDE SEQUENCE [LARGE SCALE GENOMIC DNA]</scope>
    <source>
        <strain evidence="9 10">15S00348</strain>
    </source>
</reference>
<dbReference type="Proteomes" id="UP000190409">
    <property type="component" value="Unassembled WGS sequence"/>
</dbReference>
<keyword evidence="4" id="KW-0564">Palmitate</keyword>
<evidence type="ECO:0000313" key="9">
    <source>
        <dbReference type="EMBL" id="OOL81698.1"/>
    </source>
</evidence>
<dbReference type="EMBL" id="MUYF01000003">
    <property type="protein sequence ID" value="OOL81698.1"/>
    <property type="molecule type" value="Genomic_DNA"/>
</dbReference>
<gene>
    <name evidence="9" type="ORF">BWX42_08340</name>
</gene>
<dbReference type="Gene3D" id="3.40.190.10">
    <property type="entry name" value="Periplasmic binding protein-like II"/>
    <property type="match status" value="2"/>
</dbReference>
<dbReference type="PROSITE" id="PS51257">
    <property type="entry name" value="PROKAR_LIPOPROTEIN"/>
    <property type="match status" value="1"/>
</dbReference>
<keyword evidence="2 8" id="KW-0732">Signal</keyword>
<dbReference type="AlphaFoldDB" id="A0A1S8KPN7"/>
<comment type="similarity">
    <text evidence="6">Belongs to the nlpA lipoprotein family.</text>
</comment>
<protein>
    <recommendedName>
        <fullName evidence="6">Lipoprotein</fullName>
    </recommendedName>
</protein>
<evidence type="ECO:0000256" key="4">
    <source>
        <dbReference type="ARBA" id="ARBA00023139"/>
    </source>
</evidence>
<evidence type="ECO:0000256" key="6">
    <source>
        <dbReference type="PIRNR" id="PIRNR002854"/>
    </source>
</evidence>
<dbReference type="PANTHER" id="PTHR30429">
    <property type="entry name" value="D-METHIONINE-BINDING LIPOPROTEIN METQ"/>
    <property type="match status" value="1"/>
</dbReference>
<evidence type="ECO:0000256" key="5">
    <source>
        <dbReference type="ARBA" id="ARBA00023288"/>
    </source>
</evidence>
<evidence type="ECO:0000256" key="2">
    <source>
        <dbReference type="ARBA" id="ARBA00022729"/>
    </source>
</evidence>
<comment type="subcellular location">
    <subcellularLocation>
        <location evidence="1">Membrane</location>
        <topology evidence="1">Lipid-anchor</topology>
    </subcellularLocation>
</comment>
<evidence type="ECO:0000256" key="7">
    <source>
        <dbReference type="PIRSR" id="PIRSR002854-1"/>
    </source>
</evidence>
<feature type="signal peptide" evidence="8">
    <location>
        <begin position="1"/>
        <end position="25"/>
    </location>
</feature>
<name>A0A1S8KPN7_9LACT</name>
<dbReference type="SUPFAM" id="SSF53850">
    <property type="entry name" value="Periplasmic binding protein-like II"/>
    <property type="match status" value="1"/>
</dbReference>
<evidence type="ECO:0000256" key="3">
    <source>
        <dbReference type="ARBA" id="ARBA00023136"/>
    </source>
</evidence>
<dbReference type="Pfam" id="PF03180">
    <property type="entry name" value="Lipoprotein_9"/>
    <property type="match status" value="1"/>
</dbReference>
<evidence type="ECO:0000256" key="8">
    <source>
        <dbReference type="SAM" id="SignalP"/>
    </source>
</evidence>
<dbReference type="PIRSF" id="PIRSF002854">
    <property type="entry name" value="MetQ"/>
    <property type="match status" value="1"/>
</dbReference>
<evidence type="ECO:0000313" key="10">
    <source>
        <dbReference type="Proteomes" id="UP000190409"/>
    </source>
</evidence>
<evidence type="ECO:0000256" key="1">
    <source>
        <dbReference type="ARBA" id="ARBA00004635"/>
    </source>
</evidence>
<organism evidence="9 10">
    <name type="scientific">Dolosigranulum pigrum</name>
    <dbReference type="NCBI Taxonomy" id="29394"/>
    <lineage>
        <taxon>Bacteria</taxon>
        <taxon>Bacillati</taxon>
        <taxon>Bacillota</taxon>
        <taxon>Bacilli</taxon>
        <taxon>Lactobacillales</taxon>
        <taxon>Carnobacteriaceae</taxon>
        <taxon>Dolosigranulum</taxon>
    </lineage>
</organism>
<sequence length="276" mass="29909">MNFKHKLLTLLGLFALILAACTTTGDNGTTDEAADSGPIKIGVVGEDNEVWEYVQDKLAQDGITIEIVTFSDYNQPNKALAEKEIDLNSFQHKIYLDNYNEEHGTDIVPLADTFIAPLGIYSEKITDISEIKDGDKVSIPNDVTNGGRALLLLQTAGLIEVDPAAGHTPTLDDITDNPHNLEITELDASQTARSLSDVTIALINSGMAVDAGYIPTEDAIFLEPVDESSDPYVNIIAANNGDNRDVFQKIIDAFQTDDVVELNEKISKGSSIAVWD</sequence>
<feature type="chain" id="PRO_5038502469" description="Lipoprotein" evidence="8">
    <location>
        <begin position="26"/>
        <end position="276"/>
    </location>
</feature>